<protein>
    <submittedName>
        <fullName evidence="2">Regulatory protein, LuxR, putative</fullName>
    </submittedName>
</protein>
<dbReference type="PROSITE" id="PS50043">
    <property type="entry name" value="HTH_LUXR_2"/>
    <property type="match status" value="1"/>
</dbReference>
<dbReference type="AlphaFoldDB" id="A0A2U9Q030"/>
<dbReference type="SMART" id="SM00421">
    <property type="entry name" value="HTH_LUXR"/>
    <property type="match status" value="1"/>
</dbReference>
<dbReference type="GO" id="GO:0006355">
    <property type="term" value="P:regulation of DNA-templated transcription"/>
    <property type="evidence" value="ECO:0007669"/>
    <property type="project" value="InterPro"/>
</dbReference>
<accession>A0A2U9Q030</accession>
<gene>
    <name evidence="2" type="ORF">D806_064790</name>
</gene>
<reference evidence="2 3" key="1">
    <citation type="journal article" date="2013" name="Genome Announc.">
        <title>Draft genome sequence of MKD8, a conjugal recipient Mycobacterium smegmatis strain.</title>
        <authorList>
            <person name="Gray T.A."/>
            <person name="Palumbo M.J."/>
            <person name="Derbyshire K.M."/>
        </authorList>
    </citation>
    <scope>NUCLEOTIDE SEQUENCE [LARGE SCALE GENOMIC DNA]</scope>
    <source>
        <strain evidence="2 3">MKD8</strain>
    </source>
</reference>
<dbReference type="EMBL" id="CP027541">
    <property type="protein sequence ID" value="AWT57412.1"/>
    <property type="molecule type" value="Genomic_DNA"/>
</dbReference>
<name>A0A2U9Q030_MYCSE</name>
<evidence type="ECO:0000313" key="2">
    <source>
        <dbReference type="EMBL" id="AWT57412.1"/>
    </source>
</evidence>
<proteinExistence type="predicted"/>
<dbReference type="InterPro" id="IPR016032">
    <property type="entry name" value="Sig_transdc_resp-reg_C-effctor"/>
</dbReference>
<feature type="domain" description="HTH luxR-type" evidence="1">
    <location>
        <begin position="312"/>
        <end position="377"/>
    </location>
</feature>
<organism evidence="2 3">
    <name type="scientific">Mycolicibacterium smegmatis (strain MKD8)</name>
    <name type="common">Mycobacterium smegmatis</name>
    <dbReference type="NCBI Taxonomy" id="1214915"/>
    <lineage>
        <taxon>Bacteria</taxon>
        <taxon>Bacillati</taxon>
        <taxon>Actinomycetota</taxon>
        <taxon>Actinomycetes</taxon>
        <taxon>Mycobacteriales</taxon>
        <taxon>Mycobacteriaceae</taxon>
        <taxon>Mycolicibacterium</taxon>
    </lineage>
</organism>
<sequence>MVTIDEFSHLTSEIYASAIAPQRWLTAIAGISRTLCATGGGLLIAADGTRSVVQTNVPEDAKASYIAYYRHIDYVLSAVESGPVGLVRTGPEIITPKVDSEFGVDWMRPHRMDDGLFVRLTDGALPTCFLVAAPGNTPAGPFCTAERIRLLSAIVPHLQQALRIHRHLKGIDAPVPDAIRDGAPDDTLDTEAALRAVDVFRHGIVLVDTSHRVVHANSSAERVLRVRDGLHTRGGRLEADNAAVDRALHRGIAGALCAPAEFDPTSAPRGTTLLCSRPSGERPYVIHVLPTASSALVAIIDPTSEPEPPAELLRHLYGLTDAEALVALRILRCEGVAATAEALSVSPTTVRTHLRHIFEKTGTHRQAELVRLLITLAP</sequence>
<evidence type="ECO:0000259" key="1">
    <source>
        <dbReference type="PROSITE" id="PS50043"/>
    </source>
</evidence>
<dbReference type="GO" id="GO:0003677">
    <property type="term" value="F:DNA binding"/>
    <property type="evidence" value="ECO:0007669"/>
    <property type="project" value="InterPro"/>
</dbReference>
<evidence type="ECO:0000313" key="3">
    <source>
        <dbReference type="Proteomes" id="UP000011200"/>
    </source>
</evidence>
<dbReference type="RefSeq" id="WP_003898019.1">
    <property type="nucleotide sequence ID" value="NZ_CP027541.1"/>
</dbReference>
<dbReference type="InterPro" id="IPR000792">
    <property type="entry name" value="Tscrpt_reg_LuxR_C"/>
</dbReference>
<reference evidence="3" key="2">
    <citation type="submission" date="2018-03" db="EMBL/GenBank/DDBJ databases">
        <authorList>
            <person name="Derbyshire K."/>
            <person name="Gray T.A."/>
            <person name="Champion M."/>
        </authorList>
    </citation>
    <scope>NUCLEOTIDE SEQUENCE [LARGE SCALE GENOMIC DNA]</scope>
    <source>
        <strain evidence="3">MKD8</strain>
    </source>
</reference>
<dbReference type="InterPro" id="IPR036388">
    <property type="entry name" value="WH-like_DNA-bd_sf"/>
</dbReference>
<dbReference type="Proteomes" id="UP000011200">
    <property type="component" value="Chromosome"/>
</dbReference>
<dbReference type="SUPFAM" id="SSF46894">
    <property type="entry name" value="C-terminal effector domain of the bipartite response regulators"/>
    <property type="match status" value="1"/>
</dbReference>
<dbReference type="Gene3D" id="1.10.10.10">
    <property type="entry name" value="Winged helix-like DNA-binding domain superfamily/Winged helix DNA-binding domain"/>
    <property type="match status" value="1"/>
</dbReference>
<dbReference type="Pfam" id="PF00196">
    <property type="entry name" value="GerE"/>
    <property type="match status" value="1"/>
</dbReference>